<evidence type="ECO:0000256" key="1">
    <source>
        <dbReference type="SAM" id="MobiDB-lite"/>
    </source>
</evidence>
<feature type="region of interest" description="Disordered" evidence="1">
    <location>
        <begin position="52"/>
        <end position="95"/>
    </location>
</feature>
<gene>
    <name evidence="2" type="ORF">BD410DRAFT_847152</name>
</gene>
<dbReference type="AlphaFoldDB" id="A0A4Y7PE28"/>
<feature type="compositionally biased region" description="Basic and acidic residues" evidence="1">
    <location>
        <begin position="178"/>
        <end position="191"/>
    </location>
</feature>
<name>A0A4Y7PE28_9AGAM</name>
<dbReference type="EMBL" id="ML170801">
    <property type="protein sequence ID" value="TDL13248.1"/>
    <property type="molecule type" value="Genomic_DNA"/>
</dbReference>
<dbReference type="VEuPathDB" id="FungiDB:BD410DRAFT_847152"/>
<evidence type="ECO:0000313" key="2">
    <source>
        <dbReference type="EMBL" id="TDL13248.1"/>
    </source>
</evidence>
<feature type="compositionally biased region" description="Polar residues" evidence="1">
    <location>
        <begin position="29"/>
        <end position="38"/>
    </location>
</feature>
<feature type="compositionally biased region" description="Basic and acidic residues" evidence="1">
    <location>
        <begin position="162"/>
        <end position="171"/>
    </location>
</feature>
<organism evidence="2 3">
    <name type="scientific">Rickenella mellea</name>
    <dbReference type="NCBI Taxonomy" id="50990"/>
    <lineage>
        <taxon>Eukaryota</taxon>
        <taxon>Fungi</taxon>
        <taxon>Dikarya</taxon>
        <taxon>Basidiomycota</taxon>
        <taxon>Agaricomycotina</taxon>
        <taxon>Agaricomycetes</taxon>
        <taxon>Hymenochaetales</taxon>
        <taxon>Rickenellaceae</taxon>
        <taxon>Rickenella</taxon>
    </lineage>
</organism>
<dbReference type="Proteomes" id="UP000294933">
    <property type="component" value="Unassembled WGS sequence"/>
</dbReference>
<protein>
    <submittedName>
        <fullName evidence="2">Uncharacterized protein</fullName>
    </submittedName>
</protein>
<proteinExistence type="predicted"/>
<feature type="region of interest" description="Disordered" evidence="1">
    <location>
        <begin position="1"/>
        <end position="38"/>
    </location>
</feature>
<feature type="compositionally biased region" description="Basic residues" evidence="1">
    <location>
        <begin position="125"/>
        <end position="152"/>
    </location>
</feature>
<evidence type="ECO:0000313" key="3">
    <source>
        <dbReference type="Proteomes" id="UP000294933"/>
    </source>
</evidence>
<feature type="compositionally biased region" description="Low complexity" evidence="1">
    <location>
        <begin position="52"/>
        <end position="67"/>
    </location>
</feature>
<accession>A0A4Y7PE28</accession>
<feature type="compositionally biased region" description="Low complexity" evidence="1">
    <location>
        <begin position="1"/>
        <end position="20"/>
    </location>
</feature>
<keyword evidence="3" id="KW-1185">Reference proteome</keyword>
<sequence>MTGPNRTGSNEPTTTTTGPNRTHKECMATTRQRQPQRCSQTIYDAAIDTIAASSPKASADDAAAQQQRRNDKRRAAQQPRSKESEERAAGYGWGRIGSSSSLVLLAIGLRRSDRFDRCVIASNHARTRSRHPPLGHKTARQHQHARSRHPTTRSKSAPPVETGRRTHDTRNARNPAHTADREYDGNGRHVSQDAQHSGWRRGAAHDGPLARRAHGSKKLIDYIDHVL</sequence>
<reference evidence="2 3" key="1">
    <citation type="submission" date="2018-06" db="EMBL/GenBank/DDBJ databases">
        <title>A transcriptomic atlas of mushroom development highlights an independent origin of complex multicellularity.</title>
        <authorList>
            <consortium name="DOE Joint Genome Institute"/>
            <person name="Krizsan K."/>
            <person name="Almasi E."/>
            <person name="Merenyi Z."/>
            <person name="Sahu N."/>
            <person name="Viragh M."/>
            <person name="Koszo T."/>
            <person name="Mondo S."/>
            <person name="Kiss B."/>
            <person name="Balint B."/>
            <person name="Kues U."/>
            <person name="Barry K."/>
            <person name="Hegedus J.C."/>
            <person name="Henrissat B."/>
            <person name="Johnson J."/>
            <person name="Lipzen A."/>
            <person name="Ohm R."/>
            <person name="Nagy I."/>
            <person name="Pangilinan J."/>
            <person name="Yan J."/>
            <person name="Xiong Y."/>
            <person name="Grigoriev I.V."/>
            <person name="Hibbett D.S."/>
            <person name="Nagy L.G."/>
        </authorList>
    </citation>
    <scope>NUCLEOTIDE SEQUENCE [LARGE SCALE GENOMIC DNA]</scope>
    <source>
        <strain evidence="2 3">SZMC22713</strain>
    </source>
</reference>
<dbReference type="STRING" id="50990.A0A4Y7PE28"/>
<feature type="region of interest" description="Disordered" evidence="1">
    <location>
        <begin position="124"/>
        <end position="212"/>
    </location>
</feature>